<dbReference type="InterPro" id="IPR029063">
    <property type="entry name" value="SAM-dependent_MTases_sf"/>
</dbReference>
<reference evidence="3 4" key="1">
    <citation type="submission" date="2020-08" db="EMBL/GenBank/DDBJ databases">
        <title>Genomic Encyclopedia of Type Strains, Phase IV (KMG-IV): sequencing the most valuable type-strain genomes for metagenomic binning, comparative biology and taxonomic classification.</title>
        <authorList>
            <person name="Goeker M."/>
        </authorList>
    </citation>
    <scope>NUCLEOTIDE SEQUENCE [LARGE SCALE GENOMIC DNA]</scope>
    <source>
        <strain evidence="3 4">YC6886</strain>
    </source>
</reference>
<dbReference type="RefSeq" id="WP_184015644.1">
    <property type="nucleotide sequence ID" value="NZ_JACHFD010000002.1"/>
</dbReference>
<evidence type="ECO:0000259" key="2">
    <source>
        <dbReference type="Pfam" id="PF13649"/>
    </source>
</evidence>
<accession>A0A840UZH7</accession>
<dbReference type="CDD" id="cd02440">
    <property type="entry name" value="AdoMet_MTases"/>
    <property type="match status" value="1"/>
</dbReference>
<sequence length="260" mass="29336">MHPLRDPASLDRMGFKRVASATTRHQALEIWKSPVSCEFRVAGAVHAWWHQERFLTGLAWDNLAAATLLRPEAPPRSVLMLGLAGGTTLRTLRHLLPDTRLTAIDLDPEIVDLAHEHMHLGETNTEIHIADAYDWVTHTDQCFDIVIDDCYLAGADDVYRPERHPEKLIGNLRPRIAPGGLLLANLVTGSGHRRLQSRMRAAFRRAFPQVRSVTTPDSLNETLVGGDHILTASSLQRWTSHFPSSKDQRYWDRIDVRLLS</sequence>
<keyword evidence="4" id="KW-1185">Reference proteome</keyword>
<dbReference type="AlphaFoldDB" id="A0A840UZH7"/>
<dbReference type="PANTHER" id="PTHR43317">
    <property type="entry name" value="THERMOSPERMINE SYNTHASE ACAULIS5"/>
    <property type="match status" value="1"/>
</dbReference>
<comment type="caution">
    <text evidence="3">The sequence shown here is derived from an EMBL/GenBank/DDBJ whole genome shotgun (WGS) entry which is preliminary data.</text>
</comment>
<dbReference type="Proteomes" id="UP000557717">
    <property type="component" value="Unassembled WGS sequence"/>
</dbReference>
<proteinExistence type="predicted"/>
<dbReference type="SUPFAM" id="SSF53335">
    <property type="entry name" value="S-adenosyl-L-methionine-dependent methyltransferases"/>
    <property type="match status" value="1"/>
</dbReference>
<keyword evidence="1" id="KW-0620">Polyamine biosynthesis</keyword>
<dbReference type="PANTHER" id="PTHR43317:SF1">
    <property type="entry name" value="THERMOSPERMINE SYNTHASE ACAULIS5"/>
    <property type="match status" value="1"/>
</dbReference>
<dbReference type="GO" id="GO:0006596">
    <property type="term" value="P:polyamine biosynthetic process"/>
    <property type="evidence" value="ECO:0007669"/>
    <property type="project" value="UniProtKB-KW"/>
</dbReference>
<protein>
    <submittedName>
        <fullName evidence="3">Spermidine synthase</fullName>
    </submittedName>
</protein>
<evidence type="ECO:0000313" key="3">
    <source>
        <dbReference type="EMBL" id="MBB5350393.1"/>
    </source>
</evidence>
<name>A0A840UZH7_9BACT</name>
<feature type="domain" description="Methyltransferase" evidence="2">
    <location>
        <begin position="78"/>
        <end position="153"/>
    </location>
</feature>
<dbReference type="EMBL" id="JACHFD010000002">
    <property type="protein sequence ID" value="MBB5350393.1"/>
    <property type="molecule type" value="Genomic_DNA"/>
</dbReference>
<gene>
    <name evidence="3" type="ORF">HNR46_000617</name>
</gene>
<evidence type="ECO:0000313" key="4">
    <source>
        <dbReference type="Proteomes" id="UP000557717"/>
    </source>
</evidence>
<organism evidence="3 4">
    <name type="scientific">Haloferula luteola</name>
    <dbReference type="NCBI Taxonomy" id="595692"/>
    <lineage>
        <taxon>Bacteria</taxon>
        <taxon>Pseudomonadati</taxon>
        <taxon>Verrucomicrobiota</taxon>
        <taxon>Verrucomicrobiia</taxon>
        <taxon>Verrucomicrobiales</taxon>
        <taxon>Verrucomicrobiaceae</taxon>
        <taxon>Haloferula</taxon>
    </lineage>
</organism>
<dbReference type="Pfam" id="PF13649">
    <property type="entry name" value="Methyltransf_25"/>
    <property type="match status" value="1"/>
</dbReference>
<evidence type="ECO:0000256" key="1">
    <source>
        <dbReference type="ARBA" id="ARBA00023115"/>
    </source>
</evidence>
<dbReference type="Gene3D" id="3.40.50.150">
    <property type="entry name" value="Vaccinia Virus protein VP39"/>
    <property type="match status" value="1"/>
</dbReference>
<dbReference type="InterPro" id="IPR041698">
    <property type="entry name" value="Methyltransf_25"/>
</dbReference>